<keyword evidence="3" id="KW-0813">Transport</keyword>
<dbReference type="GO" id="GO:0005886">
    <property type="term" value="C:plasma membrane"/>
    <property type="evidence" value="ECO:0007669"/>
    <property type="project" value="TreeGrafter"/>
</dbReference>
<proteinExistence type="inferred from homology"/>
<keyword evidence="6 8" id="KW-0472">Membrane</keyword>
<sequence>MVMMCIEWWTYEIGSFLAGISIAGNVRVGNSLGAKNTEQAKLSAKSTLLCAGCPGGHHKRNRVVDRFAYLRLLQTSFLLFYLLKLNWKKVTEEMRFSAVLFLQSQSIQINPLYVMVPCTLSASFAFMLPVATPPNAIVFSYGYLKVADMARTGIVMNIIGILCITLAINSWGKAMFDLDTYPAWANAT</sequence>
<gene>
    <name evidence="9" type="ORF">GSTENG00030074001</name>
</gene>
<evidence type="ECO:0000256" key="2">
    <source>
        <dbReference type="ARBA" id="ARBA00006772"/>
    </source>
</evidence>
<dbReference type="GO" id="GO:0017153">
    <property type="term" value="F:sodium:dicarboxylate symporter activity"/>
    <property type="evidence" value="ECO:0007669"/>
    <property type="project" value="TreeGrafter"/>
</dbReference>
<keyword evidence="7" id="KW-0915">Sodium</keyword>
<keyword evidence="7" id="KW-0739">Sodium transport</keyword>
<keyword evidence="5 8" id="KW-1133">Transmembrane helix</keyword>
<dbReference type="GO" id="GO:0015137">
    <property type="term" value="F:citrate transmembrane transporter activity"/>
    <property type="evidence" value="ECO:0007669"/>
    <property type="project" value="TreeGrafter"/>
</dbReference>
<evidence type="ECO:0000256" key="7">
    <source>
        <dbReference type="ARBA" id="ARBA00023201"/>
    </source>
</evidence>
<dbReference type="KEGG" id="tng:GSTEN00030074G001"/>
<reference evidence="9" key="1">
    <citation type="journal article" date="2004" name="Nature">
        <title>Genome duplication in the teleost fish Tetraodon nigroviridis reveals the early vertebrate proto-karyotype.</title>
        <authorList>
            <person name="Jaillon O."/>
            <person name="Aury J.-M."/>
            <person name="Brunet F."/>
            <person name="Petit J.-L."/>
            <person name="Stange-Thomann N."/>
            <person name="Mauceli E."/>
            <person name="Bouneau L."/>
            <person name="Fischer C."/>
            <person name="Ozouf-Costaz C."/>
            <person name="Bernot A."/>
            <person name="Nicaud S."/>
            <person name="Jaffe D."/>
            <person name="Fisher S."/>
            <person name="Lutfalla G."/>
            <person name="Dossat C."/>
            <person name="Segurens B."/>
            <person name="Dasilva C."/>
            <person name="Salanoubat M."/>
            <person name="Levy M."/>
            <person name="Boudet N."/>
            <person name="Castellano S."/>
            <person name="Anthouard V."/>
            <person name="Jubin C."/>
            <person name="Castelli V."/>
            <person name="Katinka M."/>
            <person name="Vacherie B."/>
            <person name="Biemont C."/>
            <person name="Skalli Z."/>
            <person name="Cattolico L."/>
            <person name="Poulain J."/>
            <person name="De Berardinis V."/>
            <person name="Cruaud C."/>
            <person name="Duprat S."/>
            <person name="Brottier P."/>
            <person name="Coutanceau J.-P."/>
            <person name="Gouzy J."/>
            <person name="Parra G."/>
            <person name="Lardier G."/>
            <person name="Chapple C."/>
            <person name="McKernan K.J."/>
            <person name="McEwan P."/>
            <person name="Bosak S."/>
            <person name="Kellis M."/>
            <person name="Volff J.-N."/>
            <person name="Guigo R."/>
            <person name="Zody M.C."/>
            <person name="Mesirov J."/>
            <person name="Lindblad-Toh K."/>
            <person name="Birren B."/>
            <person name="Nusbaum C."/>
            <person name="Kahn D."/>
            <person name="Robinson-Rechavi M."/>
            <person name="Laudet V."/>
            <person name="Schachter V."/>
            <person name="Quetier F."/>
            <person name="Saurin W."/>
            <person name="Scarpelli C."/>
            <person name="Wincker P."/>
            <person name="Lander E.S."/>
            <person name="Weissenbach J."/>
            <person name="Roest Crollius H."/>
        </authorList>
    </citation>
    <scope>NUCLEOTIDE SEQUENCE [LARGE SCALE GENOMIC DNA]</scope>
</reference>
<keyword evidence="7" id="KW-0406">Ion transport</keyword>
<dbReference type="GO" id="GO:0015729">
    <property type="term" value="P:oxaloacetate transport"/>
    <property type="evidence" value="ECO:0007669"/>
    <property type="project" value="TreeGrafter"/>
</dbReference>
<comment type="caution">
    <text evidence="9">The sequence shown here is derived from an EMBL/GenBank/DDBJ whole genome shotgun (WGS) entry which is preliminary data.</text>
</comment>
<feature type="transmembrane region" description="Helical" evidence="8">
    <location>
        <begin position="152"/>
        <end position="172"/>
    </location>
</feature>
<comment type="similarity">
    <text evidence="2">Belongs to the SLC13A/DASS transporter (TC 2.A.47) family. NADC subfamily.</text>
</comment>
<comment type="subcellular location">
    <subcellularLocation>
        <location evidence="1">Membrane</location>
        <topology evidence="1">Multi-pass membrane protein</topology>
    </subcellularLocation>
</comment>
<evidence type="ECO:0000256" key="5">
    <source>
        <dbReference type="ARBA" id="ARBA00022989"/>
    </source>
</evidence>
<evidence type="ECO:0000256" key="3">
    <source>
        <dbReference type="ARBA" id="ARBA00022448"/>
    </source>
</evidence>
<reference evidence="9" key="2">
    <citation type="submission" date="2004-02" db="EMBL/GenBank/DDBJ databases">
        <authorList>
            <consortium name="Genoscope"/>
            <consortium name="Whitehead Institute Centre for Genome Research"/>
        </authorList>
    </citation>
    <scope>NUCLEOTIDE SEQUENCE</scope>
</reference>
<feature type="non-terminal residue" evidence="9">
    <location>
        <position position="188"/>
    </location>
</feature>
<dbReference type="GO" id="GO:0015141">
    <property type="term" value="F:succinate transmembrane transporter activity"/>
    <property type="evidence" value="ECO:0007669"/>
    <property type="project" value="TreeGrafter"/>
</dbReference>
<organism evidence="9">
    <name type="scientific">Tetraodon nigroviridis</name>
    <name type="common">Spotted green pufferfish</name>
    <name type="synonym">Chelonodon nigroviridis</name>
    <dbReference type="NCBI Taxonomy" id="99883"/>
    <lineage>
        <taxon>Eukaryota</taxon>
        <taxon>Metazoa</taxon>
        <taxon>Chordata</taxon>
        <taxon>Craniata</taxon>
        <taxon>Vertebrata</taxon>
        <taxon>Euteleostomi</taxon>
        <taxon>Actinopterygii</taxon>
        <taxon>Neopterygii</taxon>
        <taxon>Teleostei</taxon>
        <taxon>Neoteleostei</taxon>
        <taxon>Acanthomorphata</taxon>
        <taxon>Eupercaria</taxon>
        <taxon>Tetraodontiformes</taxon>
        <taxon>Tetradontoidea</taxon>
        <taxon>Tetraodontidae</taxon>
        <taxon>Tetraodon</taxon>
    </lineage>
</organism>
<dbReference type="PANTHER" id="PTHR10283">
    <property type="entry name" value="SOLUTE CARRIER FAMILY 13 MEMBER"/>
    <property type="match status" value="1"/>
</dbReference>
<accession>Q4RRP7</accession>
<name>Q4RRP7_TETNG</name>
<evidence type="ECO:0000256" key="1">
    <source>
        <dbReference type="ARBA" id="ARBA00004141"/>
    </source>
</evidence>
<dbReference type="InterPro" id="IPR031312">
    <property type="entry name" value="Na/sul_symport_CS"/>
</dbReference>
<dbReference type="PROSITE" id="PS01271">
    <property type="entry name" value="NA_SULFATE"/>
    <property type="match status" value="1"/>
</dbReference>
<keyword evidence="4 8" id="KW-0812">Transmembrane</keyword>
<dbReference type="GO" id="GO:0015741">
    <property type="term" value="P:fumarate transport"/>
    <property type="evidence" value="ECO:0007669"/>
    <property type="project" value="TreeGrafter"/>
</dbReference>
<dbReference type="PANTHER" id="PTHR10283:SF134">
    <property type="entry name" value="SOLUTE CARRIER FAMILY 13 MEMBER 5A"/>
    <property type="match status" value="1"/>
</dbReference>
<dbReference type="Pfam" id="PF00939">
    <property type="entry name" value="Na_sulph_symp"/>
    <property type="match status" value="1"/>
</dbReference>
<dbReference type="AlphaFoldDB" id="Q4RRP7"/>
<dbReference type="InterPro" id="IPR001898">
    <property type="entry name" value="SLC13A/DASS"/>
</dbReference>
<dbReference type="EMBL" id="CAAE01015002">
    <property type="protein sequence ID" value="CAG08935.1"/>
    <property type="molecule type" value="Genomic_DNA"/>
</dbReference>
<evidence type="ECO:0000256" key="8">
    <source>
        <dbReference type="SAM" id="Phobius"/>
    </source>
</evidence>
<evidence type="ECO:0000256" key="4">
    <source>
        <dbReference type="ARBA" id="ARBA00022692"/>
    </source>
</evidence>
<feature type="transmembrane region" description="Helical" evidence="8">
    <location>
        <begin position="107"/>
        <end position="131"/>
    </location>
</feature>
<evidence type="ECO:0000313" key="9">
    <source>
        <dbReference type="EMBL" id="CAG08935.1"/>
    </source>
</evidence>
<dbReference type="OrthoDB" id="6493944at2759"/>
<protein>
    <submittedName>
        <fullName evidence="9">(spotted green pufferfish) hypothetical protein</fullName>
    </submittedName>
</protein>
<evidence type="ECO:0000256" key="6">
    <source>
        <dbReference type="ARBA" id="ARBA00023136"/>
    </source>
</evidence>